<evidence type="ECO:0008006" key="3">
    <source>
        <dbReference type="Google" id="ProtNLM"/>
    </source>
</evidence>
<dbReference type="KEGG" id="manr:MPAN_016540"/>
<evidence type="ECO:0000313" key="1">
    <source>
        <dbReference type="EMBL" id="BCR36761.1"/>
    </source>
</evidence>
<name>A0A7U9TK01_9MOLU</name>
<evidence type="ECO:0000313" key="2">
    <source>
        <dbReference type="Proteomes" id="UP000620133"/>
    </source>
</evidence>
<proteinExistence type="predicted"/>
<organism evidence="1 2">
    <name type="scientific">Mariniplasma anaerobium</name>
    <dbReference type="NCBI Taxonomy" id="2735436"/>
    <lineage>
        <taxon>Bacteria</taxon>
        <taxon>Bacillati</taxon>
        <taxon>Mycoplasmatota</taxon>
        <taxon>Mollicutes</taxon>
        <taxon>Acholeplasmatales</taxon>
        <taxon>Acholeplasmataceae</taxon>
        <taxon>Mariniplasma</taxon>
    </lineage>
</organism>
<dbReference type="Proteomes" id="UP000620133">
    <property type="component" value="Chromosome"/>
</dbReference>
<accession>A0A7U9TK01</accession>
<dbReference type="EMBL" id="AP024412">
    <property type="protein sequence ID" value="BCR36761.1"/>
    <property type="molecule type" value="Genomic_DNA"/>
</dbReference>
<sequence>MTFTLTDLIILIVIGFFVGRIVYHMIKHKDESICSRCAYAPKCSAK</sequence>
<reference evidence="1" key="1">
    <citation type="submission" date="2021-01" db="EMBL/GenBank/DDBJ databases">
        <title>Draft genome sequence of Acholeplasmataceae bacterium strain Mahy22.</title>
        <authorList>
            <person name="Watanabe M."/>
            <person name="Kojima H."/>
            <person name="Fukui M."/>
        </authorList>
    </citation>
    <scope>NUCLEOTIDE SEQUENCE</scope>
    <source>
        <strain evidence="1">Mahy22</strain>
    </source>
</reference>
<gene>
    <name evidence="1" type="ORF">MPAN_016540</name>
</gene>
<keyword evidence="2" id="KW-1185">Reference proteome</keyword>
<dbReference type="AlphaFoldDB" id="A0A7U9TK01"/>
<protein>
    <recommendedName>
        <fullName evidence="3">FeoB-associated Cys-rich membrane protein</fullName>
    </recommendedName>
</protein>